<protein>
    <submittedName>
        <fullName evidence="7">Bifunctional heptose 7-phosphate kinase/heptose 1-phosphate adenyltransferase</fullName>
    </submittedName>
</protein>
<evidence type="ECO:0000256" key="4">
    <source>
        <dbReference type="ARBA" id="ARBA00023277"/>
    </source>
</evidence>
<evidence type="ECO:0000259" key="6">
    <source>
        <dbReference type="Pfam" id="PF01467"/>
    </source>
</evidence>
<evidence type="ECO:0000313" key="7">
    <source>
        <dbReference type="EMBL" id="TXG75763.1"/>
    </source>
</evidence>
<keyword evidence="1 7" id="KW-0808">Transferase</keyword>
<dbReference type="InterPro" id="IPR050385">
    <property type="entry name" value="Archaeal_FAD_synthase"/>
</dbReference>
<evidence type="ECO:0000256" key="2">
    <source>
        <dbReference type="ARBA" id="ARBA00022695"/>
    </source>
</evidence>
<dbReference type="Pfam" id="PF00294">
    <property type="entry name" value="PfkB"/>
    <property type="match status" value="1"/>
</dbReference>
<dbReference type="GO" id="GO:0016779">
    <property type="term" value="F:nucleotidyltransferase activity"/>
    <property type="evidence" value="ECO:0007669"/>
    <property type="project" value="UniProtKB-KW"/>
</dbReference>
<dbReference type="SUPFAM" id="SSF52374">
    <property type="entry name" value="Nucleotidylyl transferase"/>
    <property type="match status" value="1"/>
</dbReference>
<name>A0A5C7J2Q5_9BACT</name>
<organism evidence="7 8">
    <name type="scientific">Candidatus Dojkabacteria bacterium</name>
    <dbReference type="NCBI Taxonomy" id="2099670"/>
    <lineage>
        <taxon>Bacteria</taxon>
        <taxon>Candidatus Dojkabacteria</taxon>
    </lineage>
</organism>
<dbReference type="Gene3D" id="3.40.1190.20">
    <property type="match status" value="1"/>
</dbReference>
<comment type="caution">
    <text evidence="7">The sequence shown here is derived from an EMBL/GenBank/DDBJ whole genome shotgun (WGS) entry which is preliminary data.</text>
</comment>
<sequence length="480" mass="51566">MSLFEQLMTSAPVQIVVVGDTIVDESVYGEITGYAQEACPIFKEHRRRYSPGGAAKIAYNLAVLGARVNFVTCANLQMTSVSRVTQKLDAVGVILDLLPRQGYRNEIKTRYHVGEEQIHMRHDTPWAWYAQSSEGTVAYLARSSAYTGVYAVYADYGKGMMPAGWRPMGDPRHTLINMRGPAGLHDCDTAVLNLAELSALTGIAYDNSVHTRTRMYGILRGRATITNLVSTAGADCVMCYSGDRCTMSTLPKPLIVKNVVGGGDAVVAITALLRAHNLPVDCQLAARAGQLSVQRRLDWAALLPELRLPGTPALHVAGQNIAQVLSKLRVPGLRSPVIGFTNGCFDVMHAGHMKFLSDAARQCDYLFVAVNGDESVHRLKGDGRPVQPLAQRIAAVQAHPGVTAVVTQEELTPHALLQQIRPTYLFKGYGYASTEDAVGHELVTAYGGAVKIIPDGLPGFSTTETITACGGNACSSGVGN</sequence>
<dbReference type="Gene3D" id="3.40.50.620">
    <property type="entry name" value="HUPs"/>
    <property type="match status" value="1"/>
</dbReference>
<reference evidence="7 8" key="1">
    <citation type="submission" date="2018-09" db="EMBL/GenBank/DDBJ databases">
        <title>Metagenome Assembled Genomes from an Advanced Water Purification Facility.</title>
        <authorList>
            <person name="Stamps B.W."/>
            <person name="Spear J.R."/>
        </authorList>
    </citation>
    <scope>NUCLEOTIDE SEQUENCE [LARGE SCALE GENOMIC DNA]</scope>
    <source>
        <strain evidence="7">Bin_63_2</strain>
    </source>
</reference>
<evidence type="ECO:0000256" key="3">
    <source>
        <dbReference type="ARBA" id="ARBA00023268"/>
    </source>
</evidence>
<evidence type="ECO:0000259" key="5">
    <source>
        <dbReference type="Pfam" id="PF00294"/>
    </source>
</evidence>
<dbReference type="PANTHER" id="PTHR43793:SF2">
    <property type="entry name" value="BIFUNCTIONAL PROTEIN HLDE"/>
    <property type="match status" value="1"/>
</dbReference>
<keyword evidence="4" id="KW-0119">Carbohydrate metabolism</keyword>
<keyword evidence="3" id="KW-0511">Multifunctional enzyme</keyword>
<keyword evidence="7" id="KW-0418">Kinase</keyword>
<feature type="domain" description="Carbohydrate kinase PfkB" evidence="5">
    <location>
        <begin position="184"/>
        <end position="296"/>
    </location>
</feature>
<dbReference type="GO" id="GO:0016301">
    <property type="term" value="F:kinase activity"/>
    <property type="evidence" value="ECO:0007669"/>
    <property type="project" value="UniProtKB-KW"/>
</dbReference>
<dbReference type="SUPFAM" id="SSF53613">
    <property type="entry name" value="Ribokinase-like"/>
    <property type="match status" value="1"/>
</dbReference>
<evidence type="ECO:0000313" key="8">
    <source>
        <dbReference type="Proteomes" id="UP000321026"/>
    </source>
</evidence>
<dbReference type="InterPro" id="IPR004821">
    <property type="entry name" value="Cyt_trans-like"/>
</dbReference>
<dbReference type="InterPro" id="IPR011611">
    <property type="entry name" value="PfkB_dom"/>
</dbReference>
<dbReference type="InterPro" id="IPR014729">
    <property type="entry name" value="Rossmann-like_a/b/a_fold"/>
</dbReference>
<evidence type="ECO:0000256" key="1">
    <source>
        <dbReference type="ARBA" id="ARBA00022679"/>
    </source>
</evidence>
<dbReference type="AlphaFoldDB" id="A0A5C7J2Q5"/>
<gene>
    <name evidence="7" type="ORF">E6Q11_06810</name>
</gene>
<dbReference type="NCBIfam" id="TIGR00125">
    <property type="entry name" value="cyt_tran_rel"/>
    <property type="match status" value="1"/>
</dbReference>
<dbReference type="EMBL" id="SSDS01000109">
    <property type="protein sequence ID" value="TXG75763.1"/>
    <property type="molecule type" value="Genomic_DNA"/>
</dbReference>
<dbReference type="PANTHER" id="PTHR43793">
    <property type="entry name" value="FAD SYNTHASE"/>
    <property type="match status" value="1"/>
</dbReference>
<keyword evidence="2" id="KW-0548">Nucleotidyltransferase</keyword>
<feature type="domain" description="Cytidyltransferase-like" evidence="6">
    <location>
        <begin position="340"/>
        <end position="433"/>
    </location>
</feature>
<dbReference type="Proteomes" id="UP000321026">
    <property type="component" value="Unassembled WGS sequence"/>
</dbReference>
<accession>A0A5C7J2Q5</accession>
<dbReference type="InterPro" id="IPR029056">
    <property type="entry name" value="Ribokinase-like"/>
</dbReference>
<proteinExistence type="predicted"/>
<dbReference type="Pfam" id="PF01467">
    <property type="entry name" value="CTP_transf_like"/>
    <property type="match status" value="1"/>
</dbReference>